<protein>
    <recommendedName>
        <fullName evidence="3">F-box domain-containing protein</fullName>
    </recommendedName>
</protein>
<evidence type="ECO:0008006" key="3">
    <source>
        <dbReference type="Google" id="ProtNLM"/>
    </source>
</evidence>
<dbReference type="SUPFAM" id="SSF52047">
    <property type="entry name" value="RNI-like"/>
    <property type="match status" value="1"/>
</dbReference>
<sequence length="517" mass="59104">MLELPLDIWYRIIIYDLESEKNVLLSLALVSHSISELALDILWREQISLRPFYSVINSYSLSHYPPRRILAEEGGVKDNWGQWFSEPGLVLLEPLSDQVESRVRSYLYRIRKLKIKPGCPWVSTMLTLLESCVKFSDPVFPNLKDLHLSFSTAEEMTSNDIYSLLPLLPPSLQKVDLHLRKIQPPVIVELLNLVKTLACGVEQLHFTGPEDPEVFSALGSFTTLRDLAVSHNECATRTVSIMTATEFVTPLTALHSLALDLGAFRLREGESPTPSINFLVLKNLRLDGTAQDIQDFLHRVRSSSVRRVTFAFNDHEAHYVPYTACFTNVISAFPDAREIRLEFRGSQSAVQLTYRHLLPLKKLPLQQFSLFQVADKVPHRLNEDEISSLVRAWPRLTHFSLLSWSFAYRADILIAFSELQYLEHLEIYLNLRSIVVSPGHVDWSGMRASTITSPLEQLNLDEARCLPTHTMEIYTLLRHLLELFPRLRSISSGEDASFLQKQLDELICMWTQSPGSY</sequence>
<dbReference type="InterPro" id="IPR032675">
    <property type="entry name" value="LRR_dom_sf"/>
</dbReference>
<dbReference type="AlphaFoldDB" id="A0AAD5YSB7"/>
<accession>A0AAD5YSB7</accession>
<proteinExistence type="predicted"/>
<dbReference type="Gene3D" id="3.80.10.10">
    <property type="entry name" value="Ribonuclease Inhibitor"/>
    <property type="match status" value="1"/>
</dbReference>
<dbReference type="EMBL" id="JANIEX010000609">
    <property type="protein sequence ID" value="KAJ3565012.1"/>
    <property type="molecule type" value="Genomic_DNA"/>
</dbReference>
<organism evidence="1 2">
    <name type="scientific">Leucocoprinus birnbaumii</name>
    <dbReference type="NCBI Taxonomy" id="56174"/>
    <lineage>
        <taxon>Eukaryota</taxon>
        <taxon>Fungi</taxon>
        <taxon>Dikarya</taxon>
        <taxon>Basidiomycota</taxon>
        <taxon>Agaricomycotina</taxon>
        <taxon>Agaricomycetes</taxon>
        <taxon>Agaricomycetidae</taxon>
        <taxon>Agaricales</taxon>
        <taxon>Agaricineae</taxon>
        <taxon>Agaricaceae</taxon>
        <taxon>Leucocoprinus</taxon>
    </lineage>
</organism>
<reference evidence="1" key="1">
    <citation type="submission" date="2022-07" db="EMBL/GenBank/DDBJ databases">
        <title>Genome Sequence of Leucocoprinus birnbaumii.</title>
        <authorList>
            <person name="Buettner E."/>
        </authorList>
    </citation>
    <scope>NUCLEOTIDE SEQUENCE</scope>
    <source>
        <strain evidence="1">VT141</strain>
    </source>
</reference>
<evidence type="ECO:0000313" key="1">
    <source>
        <dbReference type="EMBL" id="KAJ3565012.1"/>
    </source>
</evidence>
<name>A0AAD5YSB7_9AGAR</name>
<gene>
    <name evidence="1" type="ORF">NP233_g7918</name>
</gene>
<comment type="caution">
    <text evidence="1">The sequence shown here is derived from an EMBL/GenBank/DDBJ whole genome shotgun (WGS) entry which is preliminary data.</text>
</comment>
<dbReference type="Proteomes" id="UP001213000">
    <property type="component" value="Unassembled WGS sequence"/>
</dbReference>
<keyword evidence="2" id="KW-1185">Reference proteome</keyword>
<evidence type="ECO:0000313" key="2">
    <source>
        <dbReference type="Proteomes" id="UP001213000"/>
    </source>
</evidence>